<feature type="transmembrane region" description="Helical" evidence="7">
    <location>
        <begin position="142"/>
        <end position="161"/>
    </location>
</feature>
<comment type="caution">
    <text evidence="8">The sequence shown here is derived from an EMBL/GenBank/DDBJ whole genome shotgun (WGS) entry which is preliminary data.</text>
</comment>
<keyword evidence="9" id="KW-1185">Reference proteome</keyword>
<feature type="transmembrane region" description="Helical" evidence="7">
    <location>
        <begin position="307"/>
        <end position="324"/>
    </location>
</feature>
<organism evidence="8 9">
    <name type="scientific">Triparma verrucosa</name>
    <dbReference type="NCBI Taxonomy" id="1606542"/>
    <lineage>
        <taxon>Eukaryota</taxon>
        <taxon>Sar</taxon>
        <taxon>Stramenopiles</taxon>
        <taxon>Ochrophyta</taxon>
        <taxon>Bolidophyceae</taxon>
        <taxon>Parmales</taxon>
        <taxon>Triparmaceae</taxon>
        <taxon>Triparma</taxon>
    </lineage>
</organism>
<comment type="function">
    <text evidence="7">Involved in the lipid remodeling steps of GPI-anchor maturation.</text>
</comment>
<keyword evidence="2 7" id="KW-0337">GPI-anchor biosynthesis</keyword>
<name>A0A9W7KRS5_9STRA</name>
<dbReference type="Proteomes" id="UP001165160">
    <property type="component" value="Unassembled WGS sequence"/>
</dbReference>
<evidence type="ECO:0000256" key="6">
    <source>
        <dbReference type="ARBA" id="ARBA00023136"/>
    </source>
</evidence>
<evidence type="ECO:0000313" key="8">
    <source>
        <dbReference type="EMBL" id="GMI09347.1"/>
    </source>
</evidence>
<sequence>MKDYEDYLAEGNEPDPIGQCNINLDLGKGDWDGSNYSEGSDKTTPPPAYFDFPVVLSALRWDCKSLCNYSCNHSHAQKVTTEEKSDVKYYGKWAFVRVFGIFEFMSFLACFLNGFIHLYYLSSNKLRPLYTGPEGYRMKTPMIMYSVVSINSFFWSCSYYVCDNRITETMDQFFAVFTAIFTFWIAVYRTGGSGQGENLFGNICAFLSVAILAPCLFLFAFFVYYMTSFGKNAMITIRLQLVLKFLHALVWVFWSFLGRGWGKGYRWKGLAVLFLVNLLTITEVVGVDVTLKYDVKPYFGLFDFQSIWLLYTVPLTLIWYSFLMDDAKVEVDAMNKKKK</sequence>
<feature type="transmembrane region" description="Helical" evidence="7">
    <location>
        <begin position="269"/>
        <end position="287"/>
    </location>
</feature>
<dbReference type="PANTHER" id="PTHR13148:SF0">
    <property type="entry name" value="POST-GPI ATTACHMENT TO PROTEINS FACTOR 3"/>
    <property type="match status" value="1"/>
</dbReference>
<keyword evidence="7" id="KW-0333">Golgi apparatus</keyword>
<dbReference type="EMBL" id="BRXX01000397">
    <property type="protein sequence ID" value="GMI09347.1"/>
    <property type="molecule type" value="Genomic_DNA"/>
</dbReference>
<feature type="transmembrane region" description="Helical" evidence="7">
    <location>
        <begin position="203"/>
        <end position="225"/>
    </location>
</feature>
<accession>A0A9W7KRS5</accession>
<reference evidence="9" key="1">
    <citation type="journal article" date="2023" name="Commun. Biol.">
        <title>Genome analysis of Parmales, the sister group of diatoms, reveals the evolutionary specialization of diatoms from phago-mixotrophs to photoautotrophs.</title>
        <authorList>
            <person name="Ban H."/>
            <person name="Sato S."/>
            <person name="Yoshikawa S."/>
            <person name="Yamada K."/>
            <person name="Nakamura Y."/>
            <person name="Ichinomiya M."/>
            <person name="Sato N."/>
            <person name="Blanc-Mathieu R."/>
            <person name="Endo H."/>
            <person name="Kuwata A."/>
            <person name="Ogata H."/>
        </authorList>
    </citation>
    <scope>NUCLEOTIDE SEQUENCE [LARGE SCALE GENOMIC DNA]</scope>
    <source>
        <strain evidence="9">NIES 3699</strain>
    </source>
</reference>
<evidence type="ECO:0000256" key="1">
    <source>
        <dbReference type="ARBA" id="ARBA00004127"/>
    </source>
</evidence>
<dbReference type="GO" id="GO:0000139">
    <property type="term" value="C:Golgi membrane"/>
    <property type="evidence" value="ECO:0007669"/>
    <property type="project" value="UniProtKB-SubCell"/>
</dbReference>
<comment type="caution">
    <text evidence="7">Lacks conserved residue(s) required for the propagation of feature annotation.</text>
</comment>
<dbReference type="GO" id="GO:0006506">
    <property type="term" value="P:GPI anchor biosynthetic process"/>
    <property type="evidence" value="ECO:0007669"/>
    <property type="project" value="UniProtKB-KW"/>
</dbReference>
<dbReference type="PANTHER" id="PTHR13148">
    <property type="entry name" value="PER1-RELATED"/>
    <property type="match status" value="1"/>
</dbReference>
<dbReference type="AlphaFoldDB" id="A0A9W7KRS5"/>
<gene>
    <name evidence="8" type="ORF">TrVE_jg761</name>
</gene>
<evidence type="ECO:0000256" key="2">
    <source>
        <dbReference type="ARBA" id="ARBA00022502"/>
    </source>
</evidence>
<protein>
    <recommendedName>
        <fullName evidence="7">Post-GPI attachment to proteins factor 3</fullName>
    </recommendedName>
</protein>
<feature type="transmembrane region" description="Helical" evidence="7">
    <location>
        <begin position="173"/>
        <end position="191"/>
    </location>
</feature>
<evidence type="ECO:0000256" key="3">
    <source>
        <dbReference type="ARBA" id="ARBA00022692"/>
    </source>
</evidence>
<keyword evidence="5 7" id="KW-1133">Transmembrane helix</keyword>
<dbReference type="GO" id="GO:0005789">
    <property type="term" value="C:endoplasmic reticulum membrane"/>
    <property type="evidence" value="ECO:0007669"/>
    <property type="project" value="TreeGrafter"/>
</dbReference>
<dbReference type="Pfam" id="PF04080">
    <property type="entry name" value="Per1"/>
    <property type="match status" value="1"/>
</dbReference>
<comment type="subcellular location">
    <subcellularLocation>
        <location evidence="1">Endomembrane system</location>
        <topology evidence="1">Multi-pass membrane protein</topology>
    </subcellularLocation>
    <subcellularLocation>
        <location evidence="7">Golgi apparatus membrane</location>
        <topology evidence="7">Multi-pass membrane protein</topology>
    </subcellularLocation>
</comment>
<evidence type="ECO:0000256" key="7">
    <source>
        <dbReference type="RuleBase" id="RU365066"/>
    </source>
</evidence>
<feature type="transmembrane region" description="Helical" evidence="7">
    <location>
        <begin position="94"/>
        <end position="121"/>
    </location>
</feature>
<dbReference type="InterPro" id="IPR007217">
    <property type="entry name" value="Per1-like"/>
</dbReference>
<dbReference type="GO" id="GO:0016788">
    <property type="term" value="F:hydrolase activity, acting on ester bonds"/>
    <property type="evidence" value="ECO:0007669"/>
    <property type="project" value="TreeGrafter"/>
</dbReference>
<evidence type="ECO:0000256" key="4">
    <source>
        <dbReference type="ARBA" id="ARBA00022729"/>
    </source>
</evidence>
<comment type="similarity">
    <text evidence="7">Belongs to the PGAP3 family.</text>
</comment>
<proteinExistence type="inferred from homology"/>
<keyword evidence="3 7" id="KW-0812">Transmembrane</keyword>
<evidence type="ECO:0000256" key="5">
    <source>
        <dbReference type="ARBA" id="ARBA00022989"/>
    </source>
</evidence>
<keyword evidence="6 7" id="KW-0472">Membrane</keyword>
<keyword evidence="4" id="KW-0732">Signal</keyword>
<evidence type="ECO:0000313" key="9">
    <source>
        <dbReference type="Proteomes" id="UP001165160"/>
    </source>
</evidence>